<dbReference type="Proteomes" id="UP000831817">
    <property type="component" value="Chromosome"/>
</dbReference>
<evidence type="ECO:0000313" key="1">
    <source>
        <dbReference type="EMBL" id="BDH79783.1"/>
    </source>
</evidence>
<protein>
    <submittedName>
        <fullName evidence="1">Uncharacterized protein</fullName>
    </submittedName>
</protein>
<name>A0ABM7YCB2_9EURY</name>
<gene>
    <name evidence="1" type="ORF">MTTB_11620</name>
</gene>
<proteinExistence type="predicted"/>
<accession>A0ABM7YCB2</accession>
<evidence type="ECO:0000313" key="2">
    <source>
        <dbReference type="Proteomes" id="UP000831817"/>
    </source>
</evidence>
<dbReference type="EMBL" id="AP025698">
    <property type="protein sequence ID" value="BDH79783.1"/>
    <property type="molecule type" value="Genomic_DNA"/>
</dbReference>
<sequence>MMNLAPLRVEKTDETLHKNNISPVNDLTRLYNVIRPISPKIRIKGDATTINVSMVGVCNSATSLYESGQGYQMFPPPKR</sequence>
<reference evidence="1 2" key="1">
    <citation type="submission" date="2022-04" db="EMBL/GenBank/DDBJ databases">
        <title>Complete genome of Methanothermobacter tenebrarum strain RMAS.</title>
        <authorList>
            <person name="Nakamura K."/>
            <person name="Oshima K."/>
            <person name="Hattori M."/>
            <person name="Kamagata Y."/>
            <person name="Takamizawa K."/>
        </authorList>
    </citation>
    <scope>NUCLEOTIDE SEQUENCE [LARGE SCALE GENOMIC DNA]</scope>
    <source>
        <strain evidence="1 2">RMAS</strain>
    </source>
</reference>
<keyword evidence="2" id="KW-1185">Reference proteome</keyword>
<organism evidence="1 2">
    <name type="scientific">Methanothermobacter tenebrarum</name>
    <dbReference type="NCBI Taxonomy" id="680118"/>
    <lineage>
        <taxon>Archaea</taxon>
        <taxon>Methanobacteriati</taxon>
        <taxon>Methanobacteriota</taxon>
        <taxon>Methanomada group</taxon>
        <taxon>Methanobacteria</taxon>
        <taxon>Methanobacteriales</taxon>
        <taxon>Methanobacteriaceae</taxon>
        <taxon>Methanothermobacter</taxon>
    </lineage>
</organism>